<dbReference type="Pfam" id="PF12698">
    <property type="entry name" value="ABC2_membrane_3"/>
    <property type="match status" value="1"/>
</dbReference>
<feature type="region of interest" description="Disordered" evidence="5">
    <location>
        <begin position="1"/>
        <end position="21"/>
    </location>
</feature>
<accession>A0A285VW28</accession>
<dbReference type="EMBL" id="OBQK01000013">
    <property type="protein sequence ID" value="SOC57456.1"/>
    <property type="molecule type" value="Genomic_DNA"/>
</dbReference>
<protein>
    <submittedName>
        <fullName evidence="8">ABC-2 type transport system permease protein</fullName>
    </submittedName>
</protein>
<feature type="transmembrane region" description="Helical" evidence="6">
    <location>
        <begin position="44"/>
        <end position="66"/>
    </location>
</feature>
<feature type="transmembrane region" description="Helical" evidence="6">
    <location>
        <begin position="367"/>
        <end position="389"/>
    </location>
</feature>
<feature type="transmembrane region" description="Helical" evidence="6">
    <location>
        <begin position="254"/>
        <end position="274"/>
    </location>
</feature>
<evidence type="ECO:0000256" key="1">
    <source>
        <dbReference type="ARBA" id="ARBA00004141"/>
    </source>
</evidence>
<dbReference type="GO" id="GO:0140359">
    <property type="term" value="F:ABC-type transporter activity"/>
    <property type="evidence" value="ECO:0007669"/>
    <property type="project" value="InterPro"/>
</dbReference>
<evidence type="ECO:0000313" key="8">
    <source>
        <dbReference type="EMBL" id="SOC57456.1"/>
    </source>
</evidence>
<dbReference type="Proteomes" id="UP000219688">
    <property type="component" value="Unassembled WGS sequence"/>
</dbReference>
<feature type="transmembrane region" description="Helical" evidence="6">
    <location>
        <begin position="193"/>
        <end position="217"/>
    </location>
</feature>
<dbReference type="InterPro" id="IPR013525">
    <property type="entry name" value="ABC2_TM"/>
</dbReference>
<feature type="domain" description="ABC-2 type transporter transmembrane" evidence="7">
    <location>
        <begin position="49"/>
        <end position="388"/>
    </location>
</feature>
<evidence type="ECO:0000256" key="4">
    <source>
        <dbReference type="ARBA" id="ARBA00023136"/>
    </source>
</evidence>
<feature type="transmembrane region" description="Helical" evidence="6">
    <location>
        <begin position="318"/>
        <end position="337"/>
    </location>
</feature>
<keyword evidence="4 6" id="KW-0472">Membrane</keyword>
<name>A0A285VW28_9MICO</name>
<dbReference type="AlphaFoldDB" id="A0A285VW28"/>
<dbReference type="RefSeq" id="WP_097189040.1">
    <property type="nucleotide sequence ID" value="NZ_OBQK01000013.1"/>
</dbReference>
<evidence type="ECO:0000313" key="9">
    <source>
        <dbReference type="Proteomes" id="UP000219688"/>
    </source>
</evidence>
<comment type="subcellular location">
    <subcellularLocation>
        <location evidence="1">Membrane</location>
        <topology evidence="1">Multi-pass membrane protein</topology>
    </subcellularLocation>
</comment>
<evidence type="ECO:0000256" key="5">
    <source>
        <dbReference type="SAM" id="MobiDB-lite"/>
    </source>
</evidence>
<reference evidence="9" key="1">
    <citation type="submission" date="2017-08" db="EMBL/GenBank/DDBJ databases">
        <authorList>
            <person name="Varghese N."/>
            <person name="Submissions S."/>
        </authorList>
    </citation>
    <scope>NUCLEOTIDE SEQUENCE [LARGE SCALE GENOMIC DNA]</scope>
    <source>
        <strain evidence="9">USBA17B2</strain>
    </source>
</reference>
<keyword evidence="3 6" id="KW-1133">Transmembrane helix</keyword>
<evidence type="ECO:0000259" key="7">
    <source>
        <dbReference type="Pfam" id="PF12698"/>
    </source>
</evidence>
<sequence>MSTTRTLTPPTQARPAADAAAPGLRHPWKLVASREIQVRLRDRNFLMSTALTLVILLALILLQGFLGGGSMSYRIGVEGGDGTRIVAMAEQAATAQDPAAELVSVDLGDAAAVEEATRSGDVDYGLIATADGWEVVDEGPTASELELVLADAARTDAMTRNAAEAGTDLGSLMAGTSLSTRDLTAQDDGSDGFMAFVLGFVFAILFYMSSLMFGMQIASSAVEEKQSRLVEILSAAIPVRSLLLGKVLGSTALALGQMVLIVAVGLVGLAFTDYDVALPGLAEGIAWYIPFFVLGFLALACVWAAAGSLASRAEDLQSTTMPLTMLLVAVFIVGINLQGIWRTIASFVPVMSTILMPMRILEGKVEWWEPVVALLLVLGFCLLTIRLGARLYQRSLLHTSGSLTWRRAMTLQD</sequence>
<keyword evidence="2 6" id="KW-0812">Transmembrane</keyword>
<evidence type="ECO:0000256" key="3">
    <source>
        <dbReference type="ARBA" id="ARBA00022989"/>
    </source>
</evidence>
<keyword evidence="9" id="KW-1185">Reference proteome</keyword>
<organism evidence="8 9">
    <name type="scientific">Ornithinimicrobium cerasi</name>
    <dbReference type="NCBI Taxonomy" id="2248773"/>
    <lineage>
        <taxon>Bacteria</taxon>
        <taxon>Bacillati</taxon>
        <taxon>Actinomycetota</taxon>
        <taxon>Actinomycetes</taxon>
        <taxon>Micrococcales</taxon>
        <taxon>Ornithinimicrobiaceae</taxon>
        <taxon>Ornithinimicrobium</taxon>
    </lineage>
</organism>
<evidence type="ECO:0000256" key="2">
    <source>
        <dbReference type="ARBA" id="ARBA00022692"/>
    </source>
</evidence>
<gene>
    <name evidence="8" type="ORF">SAMN05421879_1133</name>
</gene>
<proteinExistence type="predicted"/>
<feature type="transmembrane region" description="Helical" evidence="6">
    <location>
        <begin position="286"/>
        <end position="306"/>
    </location>
</feature>
<feature type="compositionally biased region" description="Low complexity" evidence="5">
    <location>
        <begin position="9"/>
        <end position="21"/>
    </location>
</feature>
<dbReference type="GO" id="GO:0016020">
    <property type="term" value="C:membrane"/>
    <property type="evidence" value="ECO:0007669"/>
    <property type="project" value="UniProtKB-SubCell"/>
</dbReference>
<evidence type="ECO:0000256" key="6">
    <source>
        <dbReference type="SAM" id="Phobius"/>
    </source>
</evidence>